<dbReference type="InterPro" id="IPR050370">
    <property type="entry name" value="HES_HEY"/>
</dbReference>
<keyword evidence="4" id="KW-0539">Nucleus</keyword>
<comment type="caution">
    <text evidence="8">The sequence shown here is derived from an EMBL/GenBank/DDBJ whole genome shotgun (WGS) entry which is preliminary data.</text>
</comment>
<evidence type="ECO:0000256" key="5">
    <source>
        <dbReference type="SAM" id="MobiDB-lite"/>
    </source>
</evidence>
<name>A0ABQ9FZF9_TEGGR</name>
<evidence type="ECO:0000259" key="7">
    <source>
        <dbReference type="PROSITE" id="PS51054"/>
    </source>
</evidence>
<dbReference type="InterPro" id="IPR036638">
    <property type="entry name" value="HLH_DNA-bd_sf"/>
</dbReference>
<feature type="domain" description="BHLH" evidence="6">
    <location>
        <begin position="59"/>
        <end position="114"/>
    </location>
</feature>
<gene>
    <name evidence="8" type="ORF">KUTeg_000627</name>
</gene>
<feature type="region of interest" description="Disordered" evidence="5">
    <location>
        <begin position="190"/>
        <end position="290"/>
    </location>
</feature>
<dbReference type="Gene3D" id="4.10.280.10">
    <property type="entry name" value="Helix-loop-helix DNA-binding domain"/>
    <property type="match status" value="1"/>
</dbReference>
<dbReference type="SUPFAM" id="SSF47459">
    <property type="entry name" value="HLH, helix-loop-helix DNA-binding domain"/>
    <property type="match status" value="1"/>
</dbReference>
<feature type="compositionally biased region" description="Low complexity" evidence="5">
    <location>
        <begin position="207"/>
        <end position="216"/>
    </location>
</feature>
<feature type="compositionally biased region" description="Polar residues" evidence="5">
    <location>
        <begin position="190"/>
        <end position="206"/>
    </location>
</feature>
<evidence type="ECO:0000256" key="2">
    <source>
        <dbReference type="ARBA" id="ARBA00023015"/>
    </source>
</evidence>
<dbReference type="Gene3D" id="6.10.250.980">
    <property type="match status" value="1"/>
</dbReference>
<evidence type="ECO:0008006" key="10">
    <source>
        <dbReference type="Google" id="ProtNLM"/>
    </source>
</evidence>
<dbReference type="PANTHER" id="PTHR10985">
    <property type="entry name" value="BASIC HELIX-LOOP-HELIX TRANSCRIPTION FACTOR, HES-RELATED"/>
    <property type="match status" value="1"/>
</dbReference>
<evidence type="ECO:0000313" key="8">
    <source>
        <dbReference type="EMBL" id="KAJ8322156.1"/>
    </source>
</evidence>
<evidence type="ECO:0000259" key="6">
    <source>
        <dbReference type="PROSITE" id="PS50888"/>
    </source>
</evidence>
<dbReference type="PROSITE" id="PS50888">
    <property type="entry name" value="BHLH"/>
    <property type="match status" value="1"/>
</dbReference>
<feature type="domain" description="Orange" evidence="7">
    <location>
        <begin position="138"/>
        <end position="170"/>
    </location>
</feature>
<reference evidence="8 9" key="1">
    <citation type="submission" date="2022-12" db="EMBL/GenBank/DDBJ databases">
        <title>Chromosome-level genome of Tegillarca granosa.</title>
        <authorList>
            <person name="Kim J."/>
        </authorList>
    </citation>
    <scope>NUCLEOTIDE SEQUENCE [LARGE SCALE GENOMIC DNA]</scope>
    <source>
        <strain evidence="8">Teg-2019</strain>
        <tissue evidence="8">Adductor muscle</tissue>
    </source>
</reference>
<evidence type="ECO:0000256" key="3">
    <source>
        <dbReference type="ARBA" id="ARBA00023163"/>
    </source>
</evidence>
<evidence type="ECO:0000313" key="9">
    <source>
        <dbReference type="Proteomes" id="UP001217089"/>
    </source>
</evidence>
<feature type="compositionally biased region" description="Polar residues" evidence="5">
    <location>
        <begin position="217"/>
        <end position="284"/>
    </location>
</feature>
<keyword evidence="9" id="KW-1185">Reference proteome</keyword>
<proteinExistence type="predicted"/>
<dbReference type="InterPro" id="IPR011598">
    <property type="entry name" value="bHLH_dom"/>
</dbReference>
<dbReference type="EMBL" id="JARBDR010000018">
    <property type="protein sequence ID" value="KAJ8322156.1"/>
    <property type="molecule type" value="Genomic_DNA"/>
</dbReference>
<dbReference type="SMART" id="SM00353">
    <property type="entry name" value="HLH"/>
    <property type="match status" value="1"/>
</dbReference>
<sequence length="340" mass="38088">MKRSLTDSDSEDAFDDDLKSPRHWYQHVGIFFRKISATSHWFNYEAIIGSPSQSCQITDRKKRRGIIEKRRRDRINNSLSELRRLVPSAFEKQGSAKLEKAEILQMTVDHLKMLTQKGINGYNFPDPHSLAMDYRSVGFRECASEVARYLVAVEGLDLQDPLRLRLLGHLQCFSAQREAAAVAKASFQNSSWNTVPSHPSINSQYTGSGMSSMGSMITSQNNQSDLPMSSHSTHQTLSSVSFSESRISQGDISSTSLHSNMRLPTNVPSHSQMPSMNSSNQPISPSLIPTIPQLHSQFPVSLNMNSMPSMMSQNSYNSSSPSLNQHNVKPYRPWGSELAY</sequence>
<dbReference type="Pfam" id="PF07527">
    <property type="entry name" value="Hairy_orange"/>
    <property type="match status" value="1"/>
</dbReference>
<dbReference type="SUPFAM" id="SSF158457">
    <property type="entry name" value="Orange domain-like"/>
    <property type="match status" value="1"/>
</dbReference>
<dbReference type="Pfam" id="PF00010">
    <property type="entry name" value="HLH"/>
    <property type="match status" value="1"/>
</dbReference>
<keyword evidence="2" id="KW-0805">Transcription regulation</keyword>
<evidence type="ECO:0000256" key="4">
    <source>
        <dbReference type="ARBA" id="ARBA00023242"/>
    </source>
</evidence>
<protein>
    <recommendedName>
        <fullName evidence="10">Hairy/enhancer-of-split related with YRPW motif protein</fullName>
    </recommendedName>
</protein>
<dbReference type="PROSITE" id="PS51054">
    <property type="entry name" value="ORANGE"/>
    <property type="match status" value="1"/>
</dbReference>
<accession>A0ABQ9FZF9</accession>
<dbReference type="SMART" id="SM00511">
    <property type="entry name" value="ORANGE"/>
    <property type="match status" value="1"/>
</dbReference>
<dbReference type="Proteomes" id="UP001217089">
    <property type="component" value="Unassembled WGS sequence"/>
</dbReference>
<organism evidence="8 9">
    <name type="scientific">Tegillarca granosa</name>
    <name type="common">Malaysian cockle</name>
    <name type="synonym">Anadara granosa</name>
    <dbReference type="NCBI Taxonomy" id="220873"/>
    <lineage>
        <taxon>Eukaryota</taxon>
        <taxon>Metazoa</taxon>
        <taxon>Spiralia</taxon>
        <taxon>Lophotrochozoa</taxon>
        <taxon>Mollusca</taxon>
        <taxon>Bivalvia</taxon>
        <taxon>Autobranchia</taxon>
        <taxon>Pteriomorphia</taxon>
        <taxon>Arcoida</taxon>
        <taxon>Arcoidea</taxon>
        <taxon>Arcidae</taxon>
        <taxon>Tegillarca</taxon>
    </lineage>
</organism>
<evidence type="ECO:0000256" key="1">
    <source>
        <dbReference type="ARBA" id="ARBA00004123"/>
    </source>
</evidence>
<keyword evidence="3" id="KW-0804">Transcription</keyword>
<dbReference type="InterPro" id="IPR003650">
    <property type="entry name" value="Orange_dom"/>
</dbReference>
<comment type="subcellular location">
    <subcellularLocation>
        <location evidence="1">Nucleus</location>
    </subcellularLocation>
</comment>